<keyword evidence="3" id="KW-1185">Reference proteome</keyword>
<sequence>MGDESNSYPAKDAVPAGLAFAATSDLVSFLRGNHGHGVQSPLDGVEHTIALGVSQSGRFLRDLVYHGFNADEAGNRVFDGAIPHIAGSRKTFTNFRFAQPGRYSRQHEDHDYPGDQFPFTYAETTDPLTGESGSILSACRATATCPKIMHTDTSTEFWQARASLVTTSPAGEPLEMPDGVRLYFIAGAPHFNGWSAQSKEEAACAFPTNPLSAAPVMRALYVALANWISKNKAPPASRYPSLTDATLVRLEDLKLPRIGGEVARPVINELRVMDYSSQPPVRGKAYPVSVPGLDDDGNPLGGIRMANVEAPLGTYAGWNLRREGFAEGELCSLSGTFIPFPKERSKADDRKSLGERYPDEDAYLMAVKSAAEALVADGFMLPEDIGYVLGRAREDAALLR</sequence>
<dbReference type="EMBL" id="CP023067">
    <property type="protein sequence ID" value="ASY63522.1"/>
    <property type="molecule type" value="Genomic_DNA"/>
</dbReference>
<dbReference type="AlphaFoldDB" id="A0A249PCM9"/>
<dbReference type="Proteomes" id="UP000217211">
    <property type="component" value="Chromosome"/>
</dbReference>
<dbReference type="RefSeq" id="WP_244426579.1">
    <property type="nucleotide sequence ID" value="NZ_AJQT01000006.1"/>
</dbReference>
<feature type="domain" description="Alpha/beta hydrolase" evidence="1">
    <location>
        <begin position="16"/>
        <end position="384"/>
    </location>
</feature>
<gene>
    <name evidence="2" type="ORF">SJ05684_c20810</name>
</gene>
<evidence type="ECO:0000259" key="1">
    <source>
        <dbReference type="Pfam" id="PF20091"/>
    </source>
</evidence>
<dbReference type="Pfam" id="PF20091">
    <property type="entry name" value="Abhydrolase_10"/>
    <property type="match status" value="1"/>
</dbReference>
<evidence type="ECO:0000313" key="3">
    <source>
        <dbReference type="Proteomes" id="UP000217211"/>
    </source>
</evidence>
<evidence type="ECO:0000313" key="2">
    <source>
        <dbReference type="EMBL" id="ASY63522.1"/>
    </source>
</evidence>
<proteinExistence type="predicted"/>
<protein>
    <recommendedName>
        <fullName evidence="1">Alpha/beta hydrolase domain-containing protein</fullName>
    </recommendedName>
</protein>
<reference evidence="2 3" key="1">
    <citation type="submission" date="2017-08" db="EMBL/GenBank/DDBJ databases">
        <title>Multipartite genome sequences of Sinorhizobium species nodulating soybeans.</title>
        <authorList>
            <person name="Tian C.F."/>
        </authorList>
    </citation>
    <scope>NUCLEOTIDE SEQUENCE [LARGE SCALE GENOMIC DNA]</scope>
    <source>
        <strain evidence="2 3">CCBAU 05684</strain>
    </source>
</reference>
<dbReference type="KEGG" id="esj:SJ05684_c20810"/>
<name>A0A249PCM9_9HYPH</name>
<dbReference type="eggNOG" id="ENOG502Z9PN">
    <property type="taxonomic scope" value="Bacteria"/>
</dbReference>
<dbReference type="InterPro" id="IPR045394">
    <property type="entry name" value="Abhydrolase_dom"/>
</dbReference>
<organism evidence="2 3">
    <name type="scientific">Sinorhizobium sojae CCBAU 05684</name>
    <dbReference type="NCBI Taxonomy" id="716928"/>
    <lineage>
        <taxon>Bacteria</taxon>
        <taxon>Pseudomonadati</taxon>
        <taxon>Pseudomonadota</taxon>
        <taxon>Alphaproteobacteria</taxon>
        <taxon>Hyphomicrobiales</taxon>
        <taxon>Rhizobiaceae</taxon>
        <taxon>Sinorhizobium/Ensifer group</taxon>
        <taxon>Sinorhizobium</taxon>
    </lineage>
</organism>
<accession>A0A249PCM9</accession>